<reference evidence="2" key="1">
    <citation type="submission" date="2022-06" db="EMBL/GenBank/DDBJ databases">
        <title>Complete genome sequence of Mycobacterium pseudoshottsii NJB1907-Z4.</title>
        <authorList>
            <person name="Komine T."/>
            <person name="Fukano H."/>
            <person name="Wada S."/>
        </authorList>
    </citation>
    <scope>NUCLEOTIDE SEQUENCE</scope>
    <source>
        <strain evidence="2">NJB1907-Z4</strain>
    </source>
</reference>
<protein>
    <submittedName>
        <fullName evidence="2">Uncharacterized protein</fullName>
    </submittedName>
</protein>
<dbReference type="AlphaFoldDB" id="A0A9N7LSF1"/>
<name>A0A9N7LSF1_9MYCO</name>
<organism evidence="2 3">
    <name type="scientific">Mycobacterium pseudoshottsii</name>
    <dbReference type="NCBI Taxonomy" id="265949"/>
    <lineage>
        <taxon>Bacteria</taxon>
        <taxon>Bacillati</taxon>
        <taxon>Actinomycetota</taxon>
        <taxon>Actinomycetes</taxon>
        <taxon>Mycobacteriales</taxon>
        <taxon>Mycobacteriaceae</taxon>
        <taxon>Mycobacterium</taxon>
        <taxon>Mycobacterium ulcerans group</taxon>
    </lineage>
</organism>
<feature type="region of interest" description="Disordered" evidence="1">
    <location>
        <begin position="38"/>
        <end position="60"/>
    </location>
</feature>
<dbReference type="Proteomes" id="UP001058626">
    <property type="component" value="Chromosome"/>
</dbReference>
<gene>
    <name evidence="2" type="ORF">NJB1907Z4_C19930</name>
</gene>
<dbReference type="EMBL" id="AP026367">
    <property type="protein sequence ID" value="BDN81778.1"/>
    <property type="molecule type" value="Genomic_DNA"/>
</dbReference>
<keyword evidence="3" id="KW-1185">Reference proteome</keyword>
<proteinExistence type="predicted"/>
<evidence type="ECO:0000313" key="3">
    <source>
        <dbReference type="Proteomes" id="UP001058626"/>
    </source>
</evidence>
<accession>A0A9N7LSF1</accession>
<evidence type="ECO:0000313" key="2">
    <source>
        <dbReference type="EMBL" id="BDN81778.1"/>
    </source>
</evidence>
<evidence type="ECO:0000256" key="1">
    <source>
        <dbReference type="SAM" id="MobiDB-lite"/>
    </source>
</evidence>
<sequence>MLRERLGERRAHSPVHLIARRALCAALVDDHRDGGLRIGPSRDLGEMLDPVNKQGSGVVD</sequence>